<evidence type="ECO:0000313" key="9">
    <source>
        <dbReference type="Proteomes" id="UP000002035"/>
    </source>
</evidence>
<evidence type="ECO:0000256" key="4">
    <source>
        <dbReference type="ARBA" id="ARBA00022723"/>
    </source>
</evidence>
<comment type="cofactor">
    <cofactor evidence="1">
        <name>heme</name>
        <dbReference type="ChEBI" id="CHEBI:30413"/>
    </cofactor>
</comment>
<dbReference type="RefSeq" id="XP_002844736.1">
    <property type="nucleotide sequence ID" value="XM_002844690.1"/>
</dbReference>
<name>C5FVE7_ARTOC</name>
<dbReference type="EMBL" id="DS995706">
    <property type="protein sequence ID" value="EEQ33881.1"/>
    <property type="molecule type" value="Genomic_DNA"/>
</dbReference>
<dbReference type="GO" id="GO:0005506">
    <property type="term" value="F:iron ion binding"/>
    <property type="evidence" value="ECO:0007669"/>
    <property type="project" value="InterPro"/>
</dbReference>
<dbReference type="OrthoDB" id="1055148at2759"/>
<dbReference type="Proteomes" id="UP000002035">
    <property type="component" value="Unassembled WGS sequence"/>
</dbReference>
<organism evidence="8 9">
    <name type="scientific">Arthroderma otae (strain ATCC MYA-4605 / CBS 113480)</name>
    <name type="common">Microsporum canis</name>
    <dbReference type="NCBI Taxonomy" id="554155"/>
    <lineage>
        <taxon>Eukaryota</taxon>
        <taxon>Fungi</taxon>
        <taxon>Dikarya</taxon>
        <taxon>Ascomycota</taxon>
        <taxon>Pezizomycotina</taxon>
        <taxon>Eurotiomycetes</taxon>
        <taxon>Eurotiomycetidae</taxon>
        <taxon>Onygenales</taxon>
        <taxon>Arthrodermataceae</taxon>
        <taxon>Microsporum</taxon>
    </lineage>
</organism>
<dbReference type="STRING" id="554155.C5FVE7"/>
<keyword evidence="5" id="KW-0560">Oxidoreductase</keyword>
<sequence length="453" mass="51438">MAHLVQCEAASRDLLAAIESLTAYYGNEMVDGLGDRLAPVEESAEARRARESALANLAKLQWMLAEPKDLLRNLVYHDHSYFQRRVLDFMKTDHLEKMLPRVYADTQAAFQGMITQHPSGVINPVAPLFRLVLQQTCRVVCTDEISDCPALMSQYLSWTLMLMHCASGHTVCRPWLPSISHMKRLYGRWGLTRIVRPIVHRRKQPGSPRHDDALQLLIDNGDPEDYIVTFFYSILFIAVANSGKLVSGLLNLLANHPDWQDVVYNEVKAAAGKYSSRKNATLAEQLGEIPVEAWEQEFPFLDLCFRELIRFHVSFPIIRRNMSGHSLPIPGSKEVYPAGSYAVYNTGDAHYNKNLYPNPWKIDPYRWAESGKGQHKTQSYSFLGWGNGRHRYVGQRWARIQQNIIIAYALATNEWVGCDVDGAPIPPVDREIDLETHGTSLPKDIYVAFSARK</sequence>
<dbReference type="GO" id="GO:0016125">
    <property type="term" value="P:sterol metabolic process"/>
    <property type="evidence" value="ECO:0007669"/>
    <property type="project" value="TreeGrafter"/>
</dbReference>
<dbReference type="GO" id="GO:0004497">
    <property type="term" value="F:monooxygenase activity"/>
    <property type="evidence" value="ECO:0007669"/>
    <property type="project" value="UniProtKB-KW"/>
</dbReference>
<gene>
    <name evidence="8" type="ORF">MCYG_06700</name>
</gene>
<dbReference type="InterPro" id="IPR001128">
    <property type="entry name" value="Cyt_P450"/>
</dbReference>
<dbReference type="SUPFAM" id="SSF48264">
    <property type="entry name" value="Cytochrome P450"/>
    <property type="match status" value="1"/>
</dbReference>
<evidence type="ECO:0000256" key="3">
    <source>
        <dbReference type="ARBA" id="ARBA00022617"/>
    </source>
</evidence>
<dbReference type="PANTHER" id="PTHR24286">
    <property type="entry name" value="CYTOCHROME P450 26"/>
    <property type="match status" value="1"/>
</dbReference>
<dbReference type="CDD" id="cd00302">
    <property type="entry name" value="cytochrome_P450"/>
    <property type="match status" value="1"/>
</dbReference>
<dbReference type="Pfam" id="PF00067">
    <property type="entry name" value="p450"/>
    <property type="match status" value="1"/>
</dbReference>
<evidence type="ECO:0000256" key="7">
    <source>
        <dbReference type="ARBA" id="ARBA00023033"/>
    </source>
</evidence>
<dbReference type="AlphaFoldDB" id="C5FVE7"/>
<protein>
    <recommendedName>
        <fullName evidence="10">Cytochrome P450</fullName>
    </recommendedName>
</protein>
<evidence type="ECO:0008006" key="10">
    <source>
        <dbReference type="Google" id="ProtNLM"/>
    </source>
</evidence>
<keyword evidence="9" id="KW-1185">Reference proteome</keyword>
<dbReference type="Gene3D" id="1.10.630.10">
    <property type="entry name" value="Cytochrome P450"/>
    <property type="match status" value="1"/>
</dbReference>
<evidence type="ECO:0000256" key="6">
    <source>
        <dbReference type="ARBA" id="ARBA00023004"/>
    </source>
</evidence>
<dbReference type="SMR" id="C5FVE7"/>
<dbReference type="HOGENOM" id="CLU_033574_0_0_1"/>
<dbReference type="PANTHER" id="PTHR24286:SF24">
    <property type="entry name" value="LANOSTEROL 14-ALPHA DEMETHYLASE"/>
    <property type="match status" value="1"/>
</dbReference>
<dbReference type="VEuPathDB" id="FungiDB:MCYG_06700"/>
<proteinExistence type="inferred from homology"/>
<keyword evidence="3" id="KW-0349">Heme</keyword>
<dbReference type="InterPro" id="IPR036396">
    <property type="entry name" value="Cyt_P450_sf"/>
</dbReference>
<dbReference type="GO" id="GO:0016705">
    <property type="term" value="F:oxidoreductase activity, acting on paired donors, with incorporation or reduction of molecular oxygen"/>
    <property type="evidence" value="ECO:0007669"/>
    <property type="project" value="InterPro"/>
</dbReference>
<evidence type="ECO:0000313" key="8">
    <source>
        <dbReference type="EMBL" id="EEQ33881.1"/>
    </source>
</evidence>
<comment type="similarity">
    <text evidence="2">Belongs to the cytochrome P450 family.</text>
</comment>
<keyword evidence="6" id="KW-0408">Iron</keyword>
<dbReference type="OMA" id="ANAGYLC"/>
<dbReference type="eggNOG" id="KOG0158">
    <property type="taxonomic scope" value="Eukaryota"/>
</dbReference>
<keyword evidence="7" id="KW-0503">Monooxygenase</keyword>
<reference evidence="9" key="1">
    <citation type="journal article" date="2012" name="MBio">
        <title>Comparative genome analysis of Trichophyton rubrum and related dermatophytes reveals candidate genes involved in infection.</title>
        <authorList>
            <person name="Martinez D.A."/>
            <person name="Oliver B.G."/>
            <person name="Graeser Y."/>
            <person name="Goldberg J.M."/>
            <person name="Li W."/>
            <person name="Martinez-Rossi N.M."/>
            <person name="Monod M."/>
            <person name="Shelest E."/>
            <person name="Barton R.C."/>
            <person name="Birch E."/>
            <person name="Brakhage A.A."/>
            <person name="Chen Z."/>
            <person name="Gurr S.J."/>
            <person name="Heiman D."/>
            <person name="Heitman J."/>
            <person name="Kosti I."/>
            <person name="Rossi A."/>
            <person name="Saif S."/>
            <person name="Samalova M."/>
            <person name="Saunders C.W."/>
            <person name="Shea T."/>
            <person name="Summerbell R.C."/>
            <person name="Xu J."/>
            <person name="Young S."/>
            <person name="Zeng Q."/>
            <person name="Birren B.W."/>
            <person name="Cuomo C.A."/>
            <person name="White T.C."/>
        </authorList>
    </citation>
    <scope>NUCLEOTIDE SEQUENCE [LARGE SCALE GENOMIC DNA]</scope>
    <source>
        <strain evidence="9">ATCC MYA-4605 / CBS 113480</strain>
    </source>
</reference>
<evidence type="ECO:0000256" key="5">
    <source>
        <dbReference type="ARBA" id="ARBA00023002"/>
    </source>
</evidence>
<keyword evidence="4" id="KW-0479">Metal-binding</keyword>
<evidence type="ECO:0000256" key="1">
    <source>
        <dbReference type="ARBA" id="ARBA00001971"/>
    </source>
</evidence>
<dbReference type="GO" id="GO:0020037">
    <property type="term" value="F:heme binding"/>
    <property type="evidence" value="ECO:0007669"/>
    <property type="project" value="InterPro"/>
</dbReference>
<accession>C5FVE7</accession>
<dbReference type="GeneID" id="9227134"/>
<evidence type="ECO:0000256" key="2">
    <source>
        <dbReference type="ARBA" id="ARBA00010617"/>
    </source>
</evidence>